<keyword evidence="8" id="KW-0175">Coiled coil</keyword>
<dbReference type="GO" id="GO:0006606">
    <property type="term" value="P:protein import into nucleus"/>
    <property type="evidence" value="ECO:0007669"/>
    <property type="project" value="TreeGrafter"/>
</dbReference>
<proteinExistence type="predicted"/>
<dbReference type="PANTHER" id="PTHR13257:SF0">
    <property type="entry name" value="NUCLEAR PORE COMPLEX PROTEIN NUP88"/>
    <property type="match status" value="1"/>
</dbReference>
<dbReference type="InterPro" id="IPR037700">
    <property type="entry name" value="NUP88/NUP82"/>
</dbReference>
<evidence type="ECO:0000256" key="5">
    <source>
        <dbReference type="ARBA" id="ARBA00023010"/>
    </source>
</evidence>
<gene>
    <name evidence="10" type="ORF">B0H66DRAFT_210019</name>
</gene>
<keyword evidence="5" id="KW-0811">Translocation</keyword>
<evidence type="ECO:0000256" key="8">
    <source>
        <dbReference type="SAM" id="Coils"/>
    </source>
</evidence>
<evidence type="ECO:0000256" key="7">
    <source>
        <dbReference type="ARBA" id="ARBA00023242"/>
    </source>
</evidence>
<feature type="region of interest" description="Disordered" evidence="9">
    <location>
        <begin position="836"/>
        <end position="870"/>
    </location>
</feature>
<protein>
    <submittedName>
        <fullName evidence="10">Uncharacterized protein</fullName>
    </submittedName>
</protein>
<feature type="region of interest" description="Disordered" evidence="9">
    <location>
        <begin position="81"/>
        <end position="118"/>
    </location>
</feature>
<dbReference type="InterPro" id="IPR036322">
    <property type="entry name" value="WD40_repeat_dom_sf"/>
</dbReference>
<evidence type="ECO:0000256" key="3">
    <source>
        <dbReference type="ARBA" id="ARBA00022816"/>
    </source>
</evidence>
<evidence type="ECO:0000256" key="2">
    <source>
        <dbReference type="ARBA" id="ARBA00022448"/>
    </source>
</evidence>
<comment type="caution">
    <text evidence="10">The sequence shown here is derived from an EMBL/GenBank/DDBJ whole genome shotgun (WGS) entry which is preliminary data.</text>
</comment>
<feature type="coiled-coil region" evidence="8">
    <location>
        <begin position="744"/>
        <end position="778"/>
    </location>
</feature>
<keyword evidence="2" id="KW-0813">Transport</keyword>
<dbReference type="AlphaFoldDB" id="A0AAE0M7R5"/>
<comment type="subcellular location">
    <subcellularLocation>
        <location evidence="1">Nucleus</location>
        <location evidence="1">Nuclear pore complex</location>
    </subcellularLocation>
</comment>
<feature type="region of interest" description="Disordered" evidence="9">
    <location>
        <begin position="794"/>
        <end position="814"/>
    </location>
</feature>
<dbReference type="GO" id="GO:0000055">
    <property type="term" value="P:ribosomal large subunit export from nucleus"/>
    <property type="evidence" value="ECO:0007669"/>
    <property type="project" value="InterPro"/>
</dbReference>
<keyword evidence="7" id="KW-0539">Nucleus</keyword>
<dbReference type="GO" id="GO:0005643">
    <property type="term" value="C:nuclear pore"/>
    <property type="evidence" value="ECO:0007669"/>
    <property type="project" value="UniProtKB-SubCell"/>
</dbReference>
<keyword evidence="6" id="KW-0906">Nuclear pore complex</keyword>
<dbReference type="EMBL" id="JAUEDM010000003">
    <property type="protein sequence ID" value="KAK3322591.1"/>
    <property type="molecule type" value="Genomic_DNA"/>
</dbReference>
<evidence type="ECO:0000313" key="11">
    <source>
        <dbReference type="Proteomes" id="UP001283341"/>
    </source>
</evidence>
<dbReference type="GO" id="GO:0000056">
    <property type="term" value="P:ribosomal small subunit export from nucleus"/>
    <property type="evidence" value="ECO:0007669"/>
    <property type="project" value="InterPro"/>
</dbReference>
<keyword evidence="11" id="KW-1185">Reference proteome</keyword>
<dbReference type="SUPFAM" id="SSF50978">
    <property type="entry name" value="WD40 repeat-like"/>
    <property type="match status" value="1"/>
</dbReference>
<accession>A0AAE0M7R5</accession>
<dbReference type="Proteomes" id="UP001283341">
    <property type="component" value="Unassembled WGS sequence"/>
</dbReference>
<dbReference type="GO" id="GO:0017056">
    <property type="term" value="F:structural constituent of nuclear pore"/>
    <property type="evidence" value="ECO:0007669"/>
    <property type="project" value="InterPro"/>
</dbReference>
<evidence type="ECO:0000313" key="10">
    <source>
        <dbReference type="EMBL" id="KAK3322591.1"/>
    </source>
</evidence>
<evidence type="ECO:0000256" key="1">
    <source>
        <dbReference type="ARBA" id="ARBA00004567"/>
    </source>
</evidence>
<dbReference type="PANTHER" id="PTHR13257">
    <property type="entry name" value="NUCLEOPORIN NUP84-RELATED"/>
    <property type="match status" value="1"/>
</dbReference>
<evidence type="ECO:0000256" key="4">
    <source>
        <dbReference type="ARBA" id="ARBA00022927"/>
    </source>
</evidence>
<evidence type="ECO:0000256" key="6">
    <source>
        <dbReference type="ARBA" id="ARBA00023132"/>
    </source>
</evidence>
<reference evidence="10" key="1">
    <citation type="journal article" date="2023" name="Mol. Phylogenet. Evol.">
        <title>Genome-scale phylogeny and comparative genomics of the fungal order Sordariales.</title>
        <authorList>
            <person name="Hensen N."/>
            <person name="Bonometti L."/>
            <person name="Westerberg I."/>
            <person name="Brannstrom I.O."/>
            <person name="Guillou S."/>
            <person name="Cros-Aarteil S."/>
            <person name="Calhoun S."/>
            <person name="Haridas S."/>
            <person name="Kuo A."/>
            <person name="Mondo S."/>
            <person name="Pangilinan J."/>
            <person name="Riley R."/>
            <person name="LaButti K."/>
            <person name="Andreopoulos B."/>
            <person name="Lipzen A."/>
            <person name="Chen C."/>
            <person name="Yan M."/>
            <person name="Daum C."/>
            <person name="Ng V."/>
            <person name="Clum A."/>
            <person name="Steindorff A."/>
            <person name="Ohm R.A."/>
            <person name="Martin F."/>
            <person name="Silar P."/>
            <person name="Natvig D.O."/>
            <person name="Lalanne C."/>
            <person name="Gautier V."/>
            <person name="Ament-Velasquez S.L."/>
            <person name="Kruys A."/>
            <person name="Hutchinson M.I."/>
            <person name="Powell A.J."/>
            <person name="Barry K."/>
            <person name="Miller A.N."/>
            <person name="Grigoriev I.V."/>
            <person name="Debuchy R."/>
            <person name="Gladieux P."/>
            <person name="Hiltunen Thoren M."/>
            <person name="Johannesson H."/>
        </authorList>
    </citation>
    <scope>NUCLEOTIDE SEQUENCE</scope>
    <source>
        <strain evidence="10">CBS 118394</strain>
    </source>
</reference>
<name>A0AAE0M7R5_9PEZI</name>
<sequence>MPKIKSFAAPWLNEPAPGHKLFELSTEDSKLPNALAYGRKAKTGPRRTIADRGTEIFVAAGKQIRWGDLAYLKESWESKRNGSHARIKREGSTSDGSFEIYDEEANGSGQPSAGSTDGYRYIKTPAADDIRQLVMSPQKDMLAVLTSHTVHVCLLPDHGHLHAKDTTIFKPKFWTLGPTTHVTSRSAIVSAIWHPLGVNGSCLVTVTEDAVVRVWELSITDRWSFDSPTLDIDLKRLADGTSLDQDFGASTSATNKTFSPDQFDMEVAAACFPNRGSGGWSSMTLWVAMVGGDVYALSPLLPKRWSPPPTLIPSLTVSVVGKVAANKDDPDVTAHDKLLAQQQQEWMSDLDNQEPKVVKDSVGDSYSEVYTRPSQPGVVPKLQGPFQLIANPEDEQDDEAELKDIYVIGETTNMADLMMGEGENELDMAEYDQEGLSLSVICLLSTSGQVKVCLAFDDVEAQWLPDRKTRPKRSSLQSEPPSLLSFQTFDTVKPAELTPDSWPVFSADITSRYAFYVTHPAGITYVSLAPWVSRLESELGNISKAGTEFRIDLLMKQTSDRERIYTQKHGQNVLAAATVIKHPDLGHFVLSATHNDPVTIFFESPVLDVLPVKSDSPALHFDQVEVPQPLMMCPPRPLFHPSEKLNQGSALPAWQEHLRSSKRRPLLQQEVRLSTATLEVFDDGHRLVSNEVFDLNNVVAELFRKCEALHYELREQIKKTNEVRNRIEQITGEESGDDEPVSDNMIVESRMREAKRKQQEINERMEAIRRKLNRATSRDLSDKERAWMEEVGELESSVLGSEDQETTTSNKGKQAVAWKRFEEAKALKDALFSQAEQLQKKGSDGEGGANSEGSSGTVVASPGGGMRIPADIRKARVAQVRSSVERNSAMLDAIKSRLEAQLESVSVSE</sequence>
<reference evidence="10" key="2">
    <citation type="submission" date="2023-06" db="EMBL/GenBank/DDBJ databases">
        <authorList>
            <consortium name="Lawrence Berkeley National Laboratory"/>
            <person name="Haridas S."/>
            <person name="Hensen N."/>
            <person name="Bonometti L."/>
            <person name="Westerberg I."/>
            <person name="Brannstrom I.O."/>
            <person name="Guillou S."/>
            <person name="Cros-Aarteil S."/>
            <person name="Calhoun S."/>
            <person name="Kuo A."/>
            <person name="Mondo S."/>
            <person name="Pangilinan J."/>
            <person name="Riley R."/>
            <person name="Labutti K."/>
            <person name="Andreopoulos B."/>
            <person name="Lipzen A."/>
            <person name="Chen C."/>
            <person name="Yanf M."/>
            <person name="Daum C."/>
            <person name="Ng V."/>
            <person name="Clum A."/>
            <person name="Steindorff A."/>
            <person name="Ohm R."/>
            <person name="Martin F."/>
            <person name="Silar P."/>
            <person name="Natvig D."/>
            <person name="Lalanne C."/>
            <person name="Gautier V."/>
            <person name="Ament-Velasquez S.L."/>
            <person name="Kruys A."/>
            <person name="Hutchinson M.I."/>
            <person name="Powell A.J."/>
            <person name="Barry K."/>
            <person name="Miller A.N."/>
            <person name="Grigoriev I.V."/>
            <person name="Debuchy R."/>
            <person name="Gladieux P."/>
            <person name="Thoren M.H."/>
            <person name="Johannesson H."/>
        </authorList>
    </citation>
    <scope>NUCLEOTIDE SEQUENCE</scope>
    <source>
        <strain evidence="10">CBS 118394</strain>
    </source>
</reference>
<keyword evidence="3" id="KW-0509">mRNA transport</keyword>
<evidence type="ECO:0000256" key="9">
    <source>
        <dbReference type="SAM" id="MobiDB-lite"/>
    </source>
</evidence>
<organism evidence="10 11">
    <name type="scientific">Apodospora peruviana</name>
    <dbReference type="NCBI Taxonomy" id="516989"/>
    <lineage>
        <taxon>Eukaryota</taxon>
        <taxon>Fungi</taxon>
        <taxon>Dikarya</taxon>
        <taxon>Ascomycota</taxon>
        <taxon>Pezizomycotina</taxon>
        <taxon>Sordariomycetes</taxon>
        <taxon>Sordariomycetidae</taxon>
        <taxon>Sordariales</taxon>
        <taxon>Lasiosphaeriaceae</taxon>
        <taxon>Apodospora</taxon>
    </lineage>
</organism>
<keyword evidence="4" id="KW-0653">Protein transport</keyword>
<dbReference type="GO" id="GO:0006406">
    <property type="term" value="P:mRNA export from nucleus"/>
    <property type="evidence" value="ECO:0007669"/>
    <property type="project" value="TreeGrafter"/>
</dbReference>